<dbReference type="Pfam" id="PF00772">
    <property type="entry name" value="DnaB"/>
    <property type="match status" value="1"/>
</dbReference>
<dbReference type="GO" id="GO:0003677">
    <property type="term" value="F:DNA binding"/>
    <property type="evidence" value="ECO:0007669"/>
    <property type="project" value="UniProtKB-KW"/>
</dbReference>
<evidence type="ECO:0000256" key="2">
    <source>
        <dbReference type="ARBA" id="ARBA00023125"/>
    </source>
</evidence>
<keyword evidence="4" id="KW-0547">Nucleotide-binding</keyword>
<keyword evidence="1" id="KW-0235">DNA replication</keyword>
<sequence length="196" mass="21132">MLAMDERITEHDLSEPVVDDIDQAVDGGAFGDDPDAEIGVALAVERAVLSALLWAPAAVARAITAVLLPKHFVSHQHATIYAAIADVATRTAPMPALVNARLVEAGHYTTGVASLMVSVVSPAGPVPAVVEIPHLADKLLALWYRRGHQVLLARMAQHVRESPVEDLAGHWAQLTDYQHKAADDFYTRRNQLADLT</sequence>
<dbReference type="InterPro" id="IPR016136">
    <property type="entry name" value="DNA_helicase_N/primase_C"/>
</dbReference>
<keyword evidence="4" id="KW-0378">Hydrolase</keyword>
<protein>
    <submittedName>
        <fullName evidence="4">DnaB-like helicase N terminal domain-containing protein</fullName>
    </submittedName>
</protein>
<evidence type="ECO:0000313" key="4">
    <source>
        <dbReference type="EMBL" id="SIS23135.1"/>
    </source>
</evidence>
<name>A0A1N7HE48_9NOCA</name>
<keyword evidence="4" id="KW-0067">ATP-binding</keyword>
<organism evidence="4 5">
    <name type="scientific">Williamsia sterculiae</name>
    <dbReference type="NCBI Taxonomy" id="1344003"/>
    <lineage>
        <taxon>Bacteria</taxon>
        <taxon>Bacillati</taxon>
        <taxon>Actinomycetota</taxon>
        <taxon>Actinomycetes</taxon>
        <taxon>Mycobacteriales</taxon>
        <taxon>Nocardiaceae</taxon>
        <taxon>Williamsia</taxon>
    </lineage>
</organism>
<evidence type="ECO:0000313" key="5">
    <source>
        <dbReference type="Proteomes" id="UP000186218"/>
    </source>
</evidence>
<dbReference type="GO" id="GO:0005524">
    <property type="term" value="F:ATP binding"/>
    <property type="evidence" value="ECO:0007669"/>
    <property type="project" value="InterPro"/>
</dbReference>
<keyword evidence="4" id="KW-0347">Helicase</keyword>
<dbReference type="AlphaFoldDB" id="A0A1N7HE48"/>
<gene>
    <name evidence="4" type="ORF">SAMN05445060_4062</name>
</gene>
<accession>A0A1N7HE48</accession>
<feature type="domain" description="DNA helicase DnaB-like N-terminal" evidence="3">
    <location>
        <begin position="42"/>
        <end position="108"/>
    </location>
</feature>
<dbReference type="GO" id="GO:0006260">
    <property type="term" value="P:DNA replication"/>
    <property type="evidence" value="ECO:0007669"/>
    <property type="project" value="UniProtKB-KW"/>
</dbReference>
<proteinExistence type="predicted"/>
<keyword evidence="5" id="KW-1185">Reference proteome</keyword>
<dbReference type="Gene3D" id="1.10.860.10">
    <property type="entry name" value="DNAb Helicase, Chain A"/>
    <property type="match status" value="1"/>
</dbReference>
<dbReference type="STRING" id="1344003.SAMN05445060_4062"/>
<dbReference type="SUPFAM" id="SSF48024">
    <property type="entry name" value="N-terminal domain of DnaB helicase"/>
    <property type="match status" value="1"/>
</dbReference>
<dbReference type="GO" id="GO:0003678">
    <property type="term" value="F:DNA helicase activity"/>
    <property type="evidence" value="ECO:0007669"/>
    <property type="project" value="InterPro"/>
</dbReference>
<dbReference type="InterPro" id="IPR007693">
    <property type="entry name" value="DNA_helicase_DnaB-like_N"/>
</dbReference>
<dbReference type="EMBL" id="FTNT01000016">
    <property type="protein sequence ID" value="SIS23135.1"/>
    <property type="molecule type" value="Genomic_DNA"/>
</dbReference>
<dbReference type="Proteomes" id="UP000186218">
    <property type="component" value="Unassembled WGS sequence"/>
</dbReference>
<evidence type="ECO:0000256" key="1">
    <source>
        <dbReference type="ARBA" id="ARBA00022705"/>
    </source>
</evidence>
<dbReference type="InterPro" id="IPR036185">
    <property type="entry name" value="DNA_heli_DnaB-like_N_sf"/>
</dbReference>
<reference evidence="4 5" key="1">
    <citation type="submission" date="2017-01" db="EMBL/GenBank/DDBJ databases">
        <authorList>
            <person name="Mah S.A."/>
            <person name="Swanson W.J."/>
            <person name="Moy G.W."/>
            <person name="Vacquier V.D."/>
        </authorList>
    </citation>
    <scope>NUCLEOTIDE SEQUENCE [LARGE SCALE GENOMIC DNA]</scope>
    <source>
        <strain evidence="4 5">CPCC 203464</strain>
    </source>
</reference>
<evidence type="ECO:0000259" key="3">
    <source>
        <dbReference type="Pfam" id="PF00772"/>
    </source>
</evidence>
<keyword evidence="2" id="KW-0238">DNA-binding</keyword>